<sequence length="261" mass="29218">MLKTFLIPGMGIVLALSFSQLHAQELDYGAAMAEYQSGNSEKALEIIRALHEQGKRSYETHYLAAFCHYKQGRNKSAATHWSEALKLKPGDAAVSSDFARYLIQVGRSEDALEIITKAYQTHPKDRQVRLLFATSLLYTGQARDALYVIEKLKAEDPNDYKPLVIEAQTYFYLGSPEKAEVSLKWAQSLVPENSAILNNLALVYEKAGNQEAKRGNTKKALEHYKNAKEQVDAALKIKSDERIQGNQRRIEARINALNSGG</sequence>
<reference evidence="6 7" key="1">
    <citation type="submission" date="2017-07" db="EMBL/GenBank/DDBJ databases">
        <title>Leptospira spp. isolated from tropical soils.</title>
        <authorList>
            <person name="Thibeaux R."/>
            <person name="Iraola G."/>
            <person name="Ferres I."/>
            <person name="Bierque E."/>
            <person name="Girault D."/>
            <person name="Soupe-Gilbert M.-E."/>
            <person name="Picardeau M."/>
            <person name="Goarant C."/>
        </authorList>
    </citation>
    <scope>NUCLEOTIDE SEQUENCE [LARGE SCALE GENOMIC DNA]</scope>
    <source>
        <strain evidence="5 7">FH1-B-B1</strain>
        <strain evidence="4 6">FH1-B-C1</strain>
    </source>
</reference>
<dbReference type="PANTHER" id="PTHR45586">
    <property type="entry name" value="TPR REPEAT-CONTAINING PROTEIN PA4667"/>
    <property type="match status" value="1"/>
</dbReference>
<dbReference type="OrthoDB" id="324977at2"/>
<keyword evidence="6" id="KW-1185">Reference proteome</keyword>
<dbReference type="Pfam" id="PF13429">
    <property type="entry name" value="TPR_15"/>
    <property type="match status" value="1"/>
</dbReference>
<keyword evidence="1" id="KW-0677">Repeat</keyword>
<keyword evidence="3" id="KW-0732">Signal</keyword>
<dbReference type="EMBL" id="NPDZ01000001">
    <property type="protein sequence ID" value="PJZ74790.1"/>
    <property type="molecule type" value="Genomic_DNA"/>
</dbReference>
<keyword evidence="2" id="KW-0802">TPR repeat</keyword>
<dbReference type="PANTHER" id="PTHR45586:SF1">
    <property type="entry name" value="LIPOPOLYSACCHARIDE ASSEMBLY PROTEIN B"/>
    <property type="match status" value="1"/>
</dbReference>
<dbReference type="SUPFAM" id="SSF48452">
    <property type="entry name" value="TPR-like"/>
    <property type="match status" value="2"/>
</dbReference>
<feature type="chain" id="PRO_5014683517" evidence="3">
    <location>
        <begin position="24"/>
        <end position="261"/>
    </location>
</feature>
<gene>
    <name evidence="4" type="ORF">CH360_01745</name>
    <name evidence="5" type="ORF">CH373_01745</name>
</gene>
<accession>A0A2M9ZRT6</accession>
<dbReference type="SMART" id="SM00028">
    <property type="entry name" value="TPR"/>
    <property type="match status" value="4"/>
</dbReference>
<dbReference type="InterPro" id="IPR051012">
    <property type="entry name" value="CellSynth/LPSAsmb/PSIAsmb"/>
</dbReference>
<evidence type="ECO:0000313" key="5">
    <source>
        <dbReference type="EMBL" id="PJZ74790.1"/>
    </source>
</evidence>
<dbReference type="InterPro" id="IPR019734">
    <property type="entry name" value="TPR_rpt"/>
</dbReference>
<proteinExistence type="predicted"/>
<protein>
    <submittedName>
        <fullName evidence="5">Uncharacterized protein</fullName>
    </submittedName>
</protein>
<dbReference type="Proteomes" id="UP000231962">
    <property type="component" value="Unassembled WGS sequence"/>
</dbReference>
<name>A0A2M9ZRT6_9LEPT</name>
<evidence type="ECO:0000313" key="6">
    <source>
        <dbReference type="Proteomes" id="UP000231962"/>
    </source>
</evidence>
<evidence type="ECO:0000313" key="7">
    <source>
        <dbReference type="Proteomes" id="UP000231990"/>
    </source>
</evidence>
<dbReference type="EMBL" id="NPDY01000001">
    <property type="protein sequence ID" value="PJZ71257.1"/>
    <property type="molecule type" value="Genomic_DNA"/>
</dbReference>
<dbReference type="InterPro" id="IPR011990">
    <property type="entry name" value="TPR-like_helical_dom_sf"/>
</dbReference>
<dbReference type="AlphaFoldDB" id="A0A2M9ZRT6"/>
<evidence type="ECO:0000256" key="1">
    <source>
        <dbReference type="ARBA" id="ARBA00022737"/>
    </source>
</evidence>
<feature type="signal peptide" evidence="3">
    <location>
        <begin position="1"/>
        <end position="23"/>
    </location>
</feature>
<organism evidence="5 7">
    <name type="scientific">Leptospira perolatii</name>
    <dbReference type="NCBI Taxonomy" id="2023191"/>
    <lineage>
        <taxon>Bacteria</taxon>
        <taxon>Pseudomonadati</taxon>
        <taxon>Spirochaetota</taxon>
        <taxon>Spirochaetia</taxon>
        <taxon>Leptospirales</taxon>
        <taxon>Leptospiraceae</taxon>
        <taxon>Leptospira</taxon>
    </lineage>
</organism>
<evidence type="ECO:0000256" key="2">
    <source>
        <dbReference type="ARBA" id="ARBA00022803"/>
    </source>
</evidence>
<evidence type="ECO:0000256" key="3">
    <source>
        <dbReference type="SAM" id="SignalP"/>
    </source>
</evidence>
<evidence type="ECO:0000313" key="4">
    <source>
        <dbReference type="EMBL" id="PJZ71257.1"/>
    </source>
</evidence>
<dbReference type="Proteomes" id="UP000231990">
    <property type="component" value="Unassembled WGS sequence"/>
</dbReference>
<dbReference type="Gene3D" id="1.25.40.10">
    <property type="entry name" value="Tetratricopeptide repeat domain"/>
    <property type="match status" value="1"/>
</dbReference>
<comment type="caution">
    <text evidence="5">The sequence shown here is derived from an EMBL/GenBank/DDBJ whole genome shotgun (WGS) entry which is preliminary data.</text>
</comment>